<sequence length="168" mass="19278">MNKLILFFLIVSFNQIIAQTNDKKLCACCTDNYSEFDFWVGNWTVYDVNGIVVGSNKITKLYDNCVLREEWSSSSGNNGTSNNYYNSTDNTWNQIWVDNSGFSLVLKGNFIDGKMILKSDILKGQNGNYYNQITWTPNNDGSVTQLWEYFKEDGSLIQEAFKGIYKKD</sequence>
<accession>A0A1D8P796</accession>
<organism evidence="1 2">
    <name type="scientific">Urechidicola croceus</name>
    <dbReference type="NCBI Taxonomy" id="1850246"/>
    <lineage>
        <taxon>Bacteria</taxon>
        <taxon>Pseudomonadati</taxon>
        <taxon>Bacteroidota</taxon>
        <taxon>Flavobacteriia</taxon>
        <taxon>Flavobacteriales</taxon>
        <taxon>Flavobacteriaceae</taxon>
        <taxon>Urechidicola</taxon>
    </lineage>
</organism>
<dbReference type="EMBL" id="CP017478">
    <property type="protein sequence ID" value="AOW20460.1"/>
    <property type="molecule type" value="Genomic_DNA"/>
</dbReference>
<dbReference type="AlphaFoldDB" id="A0A1D8P796"/>
<keyword evidence="2" id="KW-1185">Reference proteome</keyword>
<dbReference type="RefSeq" id="WP_070236603.1">
    <property type="nucleotide sequence ID" value="NZ_CP017478.1"/>
</dbReference>
<dbReference type="KEGG" id="lul:LPB138_07135"/>
<dbReference type="OrthoDB" id="1121396at2"/>
<dbReference type="Proteomes" id="UP000176050">
    <property type="component" value="Chromosome"/>
</dbReference>
<evidence type="ECO:0000313" key="2">
    <source>
        <dbReference type="Proteomes" id="UP000176050"/>
    </source>
</evidence>
<protein>
    <submittedName>
        <fullName evidence="1">Uncharacterized protein</fullName>
    </submittedName>
</protein>
<reference evidence="1 2" key="1">
    <citation type="submission" date="2016-10" db="EMBL/GenBank/DDBJ databases">
        <title>Lutibacter sp. LPB0138, isolated from marine gastropod.</title>
        <authorList>
            <person name="Kim E."/>
            <person name="Yi H."/>
        </authorList>
    </citation>
    <scope>NUCLEOTIDE SEQUENCE [LARGE SCALE GENOMIC DNA]</scope>
    <source>
        <strain evidence="1 2">LPB0138</strain>
    </source>
</reference>
<name>A0A1D8P796_9FLAO</name>
<gene>
    <name evidence="1" type="ORF">LPB138_07135</name>
</gene>
<evidence type="ECO:0000313" key="1">
    <source>
        <dbReference type="EMBL" id="AOW20460.1"/>
    </source>
</evidence>
<proteinExistence type="predicted"/>
<dbReference type="STRING" id="1850246.LPB138_07135"/>